<organism evidence="1 2">
    <name type="scientific">Paenibacillus cisolokensis</name>
    <dbReference type="NCBI Taxonomy" id="1658519"/>
    <lineage>
        <taxon>Bacteria</taxon>
        <taxon>Bacillati</taxon>
        <taxon>Bacillota</taxon>
        <taxon>Bacilli</taxon>
        <taxon>Bacillales</taxon>
        <taxon>Paenibacillaceae</taxon>
        <taxon>Paenibacillus</taxon>
    </lineage>
</organism>
<evidence type="ECO:0000313" key="1">
    <source>
        <dbReference type="EMBL" id="GIQ65378.1"/>
    </source>
</evidence>
<dbReference type="RefSeq" id="WP_213529831.1">
    <property type="nucleotide sequence ID" value="NZ_BOVJ01000130.1"/>
</dbReference>
<gene>
    <name evidence="1" type="ORF">PACILC2_39460</name>
</gene>
<name>A0ABQ4NAX5_9BACL</name>
<keyword evidence="2" id="KW-1185">Reference proteome</keyword>
<evidence type="ECO:0000313" key="2">
    <source>
        <dbReference type="Proteomes" id="UP000680304"/>
    </source>
</evidence>
<sequence length="70" mass="7775">MSANIRRLRLAFCDERVLNARGGRSRLCRIRSAHERMDSIEPMNVHIGLLAAVAALLVMRQAGEVAGCRD</sequence>
<dbReference type="EMBL" id="BOVJ01000130">
    <property type="protein sequence ID" value="GIQ65378.1"/>
    <property type="molecule type" value="Genomic_DNA"/>
</dbReference>
<comment type="caution">
    <text evidence="1">The sequence shown here is derived from an EMBL/GenBank/DDBJ whole genome shotgun (WGS) entry which is preliminary data.</text>
</comment>
<reference evidence="1 2" key="1">
    <citation type="submission" date="2021-04" db="EMBL/GenBank/DDBJ databases">
        <title>Draft genome sequence of Paenibacillus cisolokensis, LC2-13A.</title>
        <authorList>
            <person name="Uke A."/>
            <person name="Chhe C."/>
            <person name="Baramee S."/>
            <person name="Kosugi A."/>
        </authorList>
    </citation>
    <scope>NUCLEOTIDE SEQUENCE [LARGE SCALE GENOMIC DNA]</scope>
    <source>
        <strain evidence="1 2">LC2-13A</strain>
    </source>
</reference>
<proteinExistence type="predicted"/>
<protein>
    <submittedName>
        <fullName evidence="1">Uncharacterized protein</fullName>
    </submittedName>
</protein>
<dbReference type="Proteomes" id="UP000680304">
    <property type="component" value="Unassembled WGS sequence"/>
</dbReference>
<accession>A0ABQ4NAX5</accession>